<feature type="transmembrane region" description="Helical" evidence="1">
    <location>
        <begin position="158"/>
        <end position="178"/>
    </location>
</feature>
<evidence type="ECO:0000256" key="1">
    <source>
        <dbReference type="SAM" id="Phobius"/>
    </source>
</evidence>
<evidence type="ECO:0000313" key="3">
    <source>
        <dbReference type="EMBL" id="KAF7802686.1"/>
    </source>
</evidence>
<dbReference type="Proteomes" id="UP000634136">
    <property type="component" value="Unassembled WGS sequence"/>
</dbReference>
<dbReference type="EMBL" id="JAAIUW010000013">
    <property type="protein sequence ID" value="KAF7802686.1"/>
    <property type="molecule type" value="Genomic_DNA"/>
</dbReference>
<sequence length="384" mass="43485">MSYTLSAFFSLLVPYSVEMDPILIQHVVQPGRLLHLAIDYHSDFLGIRCDYLIAFQSVPFGGALVSYSAYPDRPYLLVSLEHPRDPSSIQVLIWNVQDISLEINRNLVRGLVDFWEPTVIILTETQTRILNLTVVRVLVTRVPLSTLLLPSLRCFVSFWSFHIIVPVFVTLSYFFRIVDFNHFAILPHSFFSSLFTVTVPVFHALYCFTMDLSCLVAYEGVQTHTFGGDDAVGFFIHGPPAGQMLYLDLDYRHGPSNLLCNYYLNFQTIPFGAAPVAHPPAPGNPLLVWNVRDISLVSNRSLVQGLIVALNSVVVILTETRTRDLERFVPFVDAFDFGSNILHRSLPEGSTRGAIWVLFREGLTTDLLRYRHHRLELSIGRVAQ</sequence>
<keyword evidence="1" id="KW-0812">Transmembrane</keyword>
<keyword evidence="4" id="KW-1185">Reference proteome</keyword>
<keyword evidence="1" id="KW-1133">Transmembrane helix</keyword>
<organism evidence="3 4">
    <name type="scientific">Senna tora</name>
    <dbReference type="NCBI Taxonomy" id="362788"/>
    <lineage>
        <taxon>Eukaryota</taxon>
        <taxon>Viridiplantae</taxon>
        <taxon>Streptophyta</taxon>
        <taxon>Embryophyta</taxon>
        <taxon>Tracheophyta</taxon>
        <taxon>Spermatophyta</taxon>
        <taxon>Magnoliopsida</taxon>
        <taxon>eudicotyledons</taxon>
        <taxon>Gunneridae</taxon>
        <taxon>Pentapetalae</taxon>
        <taxon>rosids</taxon>
        <taxon>fabids</taxon>
        <taxon>Fabales</taxon>
        <taxon>Fabaceae</taxon>
        <taxon>Caesalpinioideae</taxon>
        <taxon>Cassia clade</taxon>
        <taxon>Senna</taxon>
    </lineage>
</organism>
<protein>
    <submittedName>
        <fullName evidence="3">Uncharacterized protein</fullName>
    </submittedName>
</protein>
<proteinExistence type="predicted"/>
<name>A0A834W1S5_9FABA</name>
<accession>A0A834W1S5</accession>
<keyword evidence="2" id="KW-0732">Signal</keyword>
<gene>
    <name evidence="3" type="ORF">G2W53_041797</name>
</gene>
<feature type="transmembrane region" description="Helical" evidence="1">
    <location>
        <begin position="185"/>
        <end position="206"/>
    </location>
</feature>
<comment type="caution">
    <text evidence="3">The sequence shown here is derived from an EMBL/GenBank/DDBJ whole genome shotgun (WGS) entry which is preliminary data.</text>
</comment>
<feature type="signal peptide" evidence="2">
    <location>
        <begin position="1"/>
        <end position="19"/>
    </location>
</feature>
<evidence type="ECO:0000313" key="4">
    <source>
        <dbReference type="Proteomes" id="UP000634136"/>
    </source>
</evidence>
<dbReference type="AlphaFoldDB" id="A0A834W1S5"/>
<keyword evidence="1" id="KW-0472">Membrane</keyword>
<reference evidence="3" key="1">
    <citation type="submission" date="2020-09" db="EMBL/GenBank/DDBJ databases">
        <title>Genome-Enabled Discovery of Anthraquinone Biosynthesis in Senna tora.</title>
        <authorList>
            <person name="Kang S.-H."/>
            <person name="Pandey R.P."/>
            <person name="Lee C.-M."/>
            <person name="Sim J.-S."/>
            <person name="Jeong J.-T."/>
            <person name="Choi B.-S."/>
            <person name="Jung M."/>
            <person name="Ginzburg D."/>
            <person name="Zhao K."/>
            <person name="Won S.Y."/>
            <person name="Oh T.-J."/>
            <person name="Yu Y."/>
            <person name="Kim N.-H."/>
            <person name="Lee O.R."/>
            <person name="Lee T.-H."/>
            <person name="Bashyal P."/>
            <person name="Kim T.-S."/>
            <person name="Lee W.-H."/>
            <person name="Kawkins C."/>
            <person name="Kim C.-K."/>
            <person name="Kim J.S."/>
            <person name="Ahn B.O."/>
            <person name="Rhee S.Y."/>
            <person name="Sohng J.K."/>
        </authorList>
    </citation>
    <scope>NUCLEOTIDE SEQUENCE</scope>
    <source>
        <tissue evidence="3">Leaf</tissue>
    </source>
</reference>
<evidence type="ECO:0000256" key="2">
    <source>
        <dbReference type="SAM" id="SignalP"/>
    </source>
</evidence>
<feature type="chain" id="PRO_5032406159" evidence="2">
    <location>
        <begin position="20"/>
        <end position="384"/>
    </location>
</feature>